<sequence length="157" mass="15335">MDHWPPARPEDGEPTAVRALAADSAGGPLAVAATERGAVRVWDTATGEPVGRPCADDGGAGQVALTRLAGRPIAVTAGGDEGAVRLFDVLTGRPLGDPLTDTGPSAALAVAAARSPLLVAGLGEDDALGGRGAQVPDPGGAVQAAGHEQGGPRGGDR</sequence>
<gene>
    <name evidence="2" type="ORF">C6N75_27905</name>
</gene>
<feature type="compositionally biased region" description="Gly residues" evidence="1">
    <location>
        <begin position="148"/>
        <end position="157"/>
    </location>
</feature>
<keyword evidence="3" id="KW-1185">Reference proteome</keyword>
<dbReference type="InterPro" id="IPR015943">
    <property type="entry name" value="WD40/YVTN_repeat-like_dom_sf"/>
</dbReference>
<dbReference type="Proteomes" id="UP000239322">
    <property type="component" value="Unassembled WGS sequence"/>
</dbReference>
<reference evidence="2 3" key="1">
    <citation type="submission" date="2018-03" db="EMBL/GenBank/DDBJ databases">
        <title>Novel Streptomyces sp. from soil.</title>
        <authorList>
            <person name="Tan G.Y.A."/>
            <person name="Lee Z.Y."/>
        </authorList>
    </citation>
    <scope>NUCLEOTIDE SEQUENCE [LARGE SCALE GENOMIC DNA]</scope>
    <source>
        <strain evidence="2 3">ST5x</strain>
    </source>
</reference>
<dbReference type="SUPFAM" id="SSF63829">
    <property type="entry name" value="Calcium-dependent phosphotriesterase"/>
    <property type="match status" value="1"/>
</dbReference>
<organism evidence="2 3">
    <name type="scientific">Streptomyces solincola</name>
    <dbReference type="NCBI Taxonomy" id="2100817"/>
    <lineage>
        <taxon>Bacteria</taxon>
        <taxon>Bacillati</taxon>
        <taxon>Actinomycetota</taxon>
        <taxon>Actinomycetes</taxon>
        <taxon>Kitasatosporales</taxon>
        <taxon>Streptomycetaceae</taxon>
        <taxon>Streptomyces</taxon>
    </lineage>
</organism>
<evidence type="ECO:0000313" key="2">
    <source>
        <dbReference type="EMBL" id="PRH76017.1"/>
    </source>
</evidence>
<accession>A0A2S9PNU6</accession>
<feature type="region of interest" description="Disordered" evidence="1">
    <location>
        <begin position="123"/>
        <end position="157"/>
    </location>
</feature>
<comment type="caution">
    <text evidence="2">The sequence shown here is derived from an EMBL/GenBank/DDBJ whole genome shotgun (WGS) entry which is preliminary data.</text>
</comment>
<dbReference type="Gene3D" id="2.130.10.10">
    <property type="entry name" value="YVTN repeat-like/Quinoprotein amine dehydrogenase"/>
    <property type="match status" value="1"/>
</dbReference>
<evidence type="ECO:0000313" key="3">
    <source>
        <dbReference type="Proteomes" id="UP000239322"/>
    </source>
</evidence>
<proteinExistence type="predicted"/>
<dbReference type="AlphaFoldDB" id="A0A2S9PNU6"/>
<dbReference type="EMBL" id="PVLV01000596">
    <property type="protein sequence ID" value="PRH76017.1"/>
    <property type="molecule type" value="Genomic_DNA"/>
</dbReference>
<evidence type="ECO:0000256" key="1">
    <source>
        <dbReference type="SAM" id="MobiDB-lite"/>
    </source>
</evidence>
<protein>
    <recommendedName>
        <fullName evidence="4">WD40 repeat domain-containing protein</fullName>
    </recommendedName>
</protein>
<evidence type="ECO:0008006" key="4">
    <source>
        <dbReference type="Google" id="ProtNLM"/>
    </source>
</evidence>
<feature type="non-terminal residue" evidence="2">
    <location>
        <position position="157"/>
    </location>
</feature>
<name>A0A2S9PNU6_9ACTN</name>